<dbReference type="OrthoDB" id="676979at2759"/>
<dbReference type="InterPro" id="IPR051809">
    <property type="entry name" value="Plant_receptor-like_S/T_kinase"/>
</dbReference>
<evidence type="ECO:0000256" key="9">
    <source>
        <dbReference type="SAM" id="Phobius"/>
    </source>
</evidence>
<keyword evidence="10" id="KW-0808">Transferase</keyword>
<dbReference type="PANTHER" id="PTHR27008">
    <property type="entry name" value="OS04G0122200 PROTEIN"/>
    <property type="match status" value="1"/>
</dbReference>
<comment type="subcellular location">
    <subcellularLocation>
        <location evidence="1">Cell membrane</location>
    </subcellularLocation>
</comment>
<dbReference type="SUPFAM" id="SSF56112">
    <property type="entry name" value="Protein kinase-like (PK-like)"/>
    <property type="match status" value="1"/>
</dbReference>
<organism evidence="10 11">
    <name type="scientific">Trema orientale</name>
    <name type="common">Charcoal tree</name>
    <name type="synonym">Celtis orientalis</name>
    <dbReference type="NCBI Taxonomy" id="63057"/>
    <lineage>
        <taxon>Eukaryota</taxon>
        <taxon>Viridiplantae</taxon>
        <taxon>Streptophyta</taxon>
        <taxon>Embryophyta</taxon>
        <taxon>Tracheophyta</taxon>
        <taxon>Spermatophyta</taxon>
        <taxon>Magnoliopsida</taxon>
        <taxon>eudicotyledons</taxon>
        <taxon>Gunneridae</taxon>
        <taxon>Pentapetalae</taxon>
        <taxon>rosids</taxon>
        <taxon>fabids</taxon>
        <taxon>Rosales</taxon>
        <taxon>Cannabaceae</taxon>
        <taxon>Trema</taxon>
    </lineage>
</organism>
<dbReference type="Proteomes" id="UP000237000">
    <property type="component" value="Unassembled WGS sequence"/>
</dbReference>
<dbReference type="InterPro" id="IPR011009">
    <property type="entry name" value="Kinase-like_dom_sf"/>
</dbReference>
<dbReference type="InParanoid" id="A0A2P5B265"/>
<evidence type="ECO:0000256" key="1">
    <source>
        <dbReference type="ARBA" id="ARBA00004236"/>
    </source>
</evidence>
<evidence type="ECO:0000256" key="6">
    <source>
        <dbReference type="ARBA" id="ARBA00022737"/>
    </source>
</evidence>
<dbReference type="SUPFAM" id="SSF52058">
    <property type="entry name" value="L domain-like"/>
    <property type="match status" value="1"/>
</dbReference>
<keyword evidence="8 9" id="KW-0472">Membrane</keyword>
<feature type="transmembrane region" description="Helical" evidence="9">
    <location>
        <begin position="191"/>
        <end position="211"/>
    </location>
</feature>
<protein>
    <submittedName>
        <fullName evidence="10">LRR-domain containing kinase-like</fullName>
    </submittedName>
</protein>
<dbReference type="PANTHER" id="PTHR27008:SF592">
    <property type="entry name" value="LEUCINE-RICH REPEAT RECEPTOR-LIKE PROTEIN KINASE FAMILY PROTEIN-RELATED"/>
    <property type="match status" value="1"/>
</dbReference>
<reference evidence="11" key="1">
    <citation type="submission" date="2016-06" db="EMBL/GenBank/DDBJ databases">
        <title>Parallel loss of symbiosis genes in relatives of nitrogen-fixing non-legume Parasponia.</title>
        <authorList>
            <person name="Van Velzen R."/>
            <person name="Holmer R."/>
            <person name="Bu F."/>
            <person name="Rutten L."/>
            <person name="Van Zeijl A."/>
            <person name="Liu W."/>
            <person name="Santuari L."/>
            <person name="Cao Q."/>
            <person name="Sharma T."/>
            <person name="Shen D."/>
            <person name="Roswanjaya Y."/>
            <person name="Wardhani T."/>
            <person name="Kalhor M.S."/>
            <person name="Jansen J."/>
            <person name="Van den Hoogen J."/>
            <person name="Gungor B."/>
            <person name="Hartog M."/>
            <person name="Hontelez J."/>
            <person name="Verver J."/>
            <person name="Yang W.-C."/>
            <person name="Schijlen E."/>
            <person name="Repin R."/>
            <person name="Schilthuizen M."/>
            <person name="Schranz E."/>
            <person name="Heidstra R."/>
            <person name="Miyata K."/>
            <person name="Fedorova E."/>
            <person name="Kohlen W."/>
            <person name="Bisseling T."/>
            <person name="Smit S."/>
            <person name="Geurts R."/>
        </authorList>
    </citation>
    <scope>NUCLEOTIDE SEQUENCE [LARGE SCALE GENOMIC DNA]</scope>
    <source>
        <strain evidence="11">cv. RG33-2</strain>
    </source>
</reference>
<accession>A0A2P5B265</accession>
<proteinExistence type="predicted"/>
<sequence>MGDILFTGVISASLGTLKKIQTLFLEWNTLSGKIPSSIGNLTQMFELYLSHNKLEGSIPTSIVDCQSLQLVDISQNNLSGAIPEEVFGLSSLSILLDLSRNSFTGSLPAKVGKLKNINALDLSENNLTNEIPEANGDCQNLLRNNLSGQIPNDIQKLPFLLILNLSFNNREGEVPNGGCFQNVSAVSVAGYAKLCGAALLLLIFSVAILYWRRKSKRKPSDAVSTISSLSQVPYKRLYQATYRFSPSMLIGTGSLGSVYKGIIDQEENIVVVKVLNLQQKGELPRVSLLNAMH</sequence>
<evidence type="ECO:0000256" key="5">
    <source>
        <dbReference type="ARBA" id="ARBA00022729"/>
    </source>
</evidence>
<evidence type="ECO:0000313" key="11">
    <source>
        <dbReference type="Proteomes" id="UP000237000"/>
    </source>
</evidence>
<keyword evidence="6" id="KW-0677">Repeat</keyword>
<dbReference type="EMBL" id="JXTC01000625">
    <property type="protein sequence ID" value="PON42856.1"/>
    <property type="molecule type" value="Genomic_DNA"/>
</dbReference>
<keyword evidence="10" id="KW-0418">Kinase</keyword>
<dbReference type="PRINTS" id="PR00019">
    <property type="entry name" value="LEURICHRPT"/>
</dbReference>
<dbReference type="InterPro" id="IPR032675">
    <property type="entry name" value="LRR_dom_sf"/>
</dbReference>
<name>A0A2P5B265_TREOI</name>
<keyword evidence="3" id="KW-0433">Leucine-rich repeat</keyword>
<dbReference type="AlphaFoldDB" id="A0A2P5B265"/>
<dbReference type="STRING" id="63057.A0A2P5B265"/>
<keyword evidence="7 9" id="KW-1133">Transmembrane helix</keyword>
<dbReference type="Gene3D" id="3.80.10.10">
    <property type="entry name" value="Ribonuclease Inhibitor"/>
    <property type="match status" value="1"/>
</dbReference>
<keyword evidence="11" id="KW-1185">Reference proteome</keyword>
<dbReference type="Gene3D" id="3.30.200.20">
    <property type="entry name" value="Phosphorylase Kinase, domain 1"/>
    <property type="match status" value="1"/>
</dbReference>
<comment type="caution">
    <text evidence="10">The sequence shown here is derived from an EMBL/GenBank/DDBJ whole genome shotgun (WGS) entry which is preliminary data.</text>
</comment>
<dbReference type="GO" id="GO:0005886">
    <property type="term" value="C:plasma membrane"/>
    <property type="evidence" value="ECO:0007669"/>
    <property type="project" value="UniProtKB-SubCell"/>
</dbReference>
<evidence type="ECO:0000256" key="8">
    <source>
        <dbReference type="ARBA" id="ARBA00023136"/>
    </source>
</evidence>
<keyword evidence="4 9" id="KW-0812">Transmembrane</keyword>
<dbReference type="GO" id="GO:0016301">
    <property type="term" value="F:kinase activity"/>
    <property type="evidence" value="ECO:0007669"/>
    <property type="project" value="UniProtKB-KW"/>
</dbReference>
<evidence type="ECO:0000313" key="10">
    <source>
        <dbReference type="EMBL" id="PON42856.1"/>
    </source>
</evidence>
<dbReference type="FunFam" id="3.80.10.10:FF:000299">
    <property type="entry name" value="Piriformospora indica-insensitive protein 2"/>
    <property type="match status" value="1"/>
</dbReference>
<keyword evidence="5" id="KW-0732">Signal</keyword>
<gene>
    <name evidence="10" type="ORF">TorRG33x02_334840</name>
</gene>
<evidence type="ECO:0000256" key="3">
    <source>
        <dbReference type="ARBA" id="ARBA00022614"/>
    </source>
</evidence>
<dbReference type="Pfam" id="PF00560">
    <property type="entry name" value="LRR_1"/>
    <property type="match status" value="5"/>
</dbReference>
<dbReference type="InterPro" id="IPR001611">
    <property type="entry name" value="Leu-rich_rpt"/>
</dbReference>
<keyword evidence="2" id="KW-1003">Cell membrane</keyword>
<evidence type="ECO:0000256" key="7">
    <source>
        <dbReference type="ARBA" id="ARBA00022989"/>
    </source>
</evidence>
<evidence type="ECO:0000256" key="2">
    <source>
        <dbReference type="ARBA" id="ARBA00022475"/>
    </source>
</evidence>
<evidence type="ECO:0000256" key="4">
    <source>
        <dbReference type="ARBA" id="ARBA00022692"/>
    </source>
</evidence>